<dbReference type="AlphaFoldDB" id="A0A4R1QAI2"/>
<feature type="transmembrane region" description="Helical" evidence="3">
    <location>
        <begin position="293"/>
        <end position="312"/>
    </location>
</feature>
<keyword evidence="3" id="KW-1133">Transmembrane helix</keyword>
<keyword evidence="5" id="KW-1185">Reference proteome</keyword>
<dbReference type="Proteomes" id="UP000295658">
    <property type="component" value="Unassembled WGS sequence"/>
</dbReference>
<dbReference type="RefSeq" id="WP_132949431.1">
    <property type="nucleotide sequence ID" value="NZ_SLUL01000018.1"/>
</dbReference>
<dbReference type="InterPro" id="IPR050768">
    <property type="entry name" value="UPF0353/GerABKA_families"/>
</dbReference>
<keyword evidence="3" id="KW-0812">Transmembrane</keyword>
<dbReference type="InterPro" id="IPR004995">
    <property type="entry name" value="Spore_Ger"/>
</dbReference>
<comment type="similarity">
    <text evidence="1">Belongs to the GerABKA family.</text>
</comment>
<dbReference type="PIRSF" id="PIRSF005690">
    <property type="entry name" value="GerBA"/>
    <property type="match status" value="1"/>
</dbReference>
<keyword evidence="2 3" id="KW-0472">Membrane</keyword>
<dbReference type="PANTHER" id="PTHR22550:SF5">
    <property type="entry name" value="LEUCINE ZIPPER PROTEIN 4"/>
    <property type="match status" value="1"/>
</dbReference>
<evidence type="ECO:0000313" key="4">
    <source>
        <dbReference type="EMBL" id="TCL45937.1"/>
    </source>
</evidence>
<evidence type="ECO:0000256" key="1">
    <source>
        <dbReference type="ARBA" id="ARBA00005278"/>
    </source>
</evidence>
<organism evidence="4 5">
    <name type="scientific">Thermolongibacillus altinsuensis</name>
    <dbReference type="NCBI Taxonomy" id="575256"/>
    <lineage>
        <taxon>Bacteria</taxon>
        <taxon>Bacillati</taxon>
        <taxon>Bacillota</taxon>
        <taxon>Bacilli</taxon>
        <taxon>Bacillales</taxon>
        <taxon>Anoxybacillaceae</taxon>
        <taxon>Thermolongibacillus</taxon>
    </lineage>
</organism>
<sequence length="492" mass="54251">MTATSTTFTVSESSLHDHFARCKDVVILPSTIQPADGSRPLSLLFVYCEELCDTKQLKEVIFPMFTEMGRQFPCRSVTDIEKYKLFPMTLIGKTIAPEQLDFLVFNGDLLVYFVEADVLYSITLANPPNRNPEEPNTEVSIRGPKDGFIEEVAKNVALIRKRLKTKSLRYEQVIVGKRSQTKVAILYMDDIINPTLIPELKRRISNLDIDALTGTNQLEELIGETRVSLFPRFSYTGRPDFVVNSLLNGRFALLVDGSPTALIGPANLTFLLNTSEDNSTSFLFVSFQRTIRLIGVSSSIFLPGLWVALTTFHPEQIPFTLLATIVLSRQGVPLPAALEMYIMLSLFEIFKEAGMRLPLAVGQTLSVVGGLIVGQAAINAGLSGPGSLVIAAISVISTFTLANQSLAGTVTLLRFIVLICSSLLGLFGFIVSIFFILVNVANMTSFNIPYLSPLSPLNRDVWKVIITSGWKLFKKRPKILETKDNTPKGGKA</sequence>
<evidence type="ECO:0000256" key="3">
    <source>
        <dbReference type="SAM" id="Phobius"/>
    </source>
</evidence>
<reference evidence="4 5" key="1">
    <citation type="submission" date="2019-03" db="EMBL/GenBank/DDBJ databases">
        <title>Genomic Encyclopedia of Type Strains, Phase IV (KMG-IV): sequencing the most valuable type-strain genomes for metagenomic binning, comparative biology and taxonomic classification.</title>
        <authorList>
            <person name="Goeker M."/>
        </authorList>
    </citation>
    <scope>NUCLEOTIDE SEQUENCE [LARGE SCALE GENOMIC DNA]</scope>
    <source>
        <strain evidence="4 5">DSM 24979</strain>
    </source>
</reference>
<feature type="transmembrane region" description="Helical" evidence="3">
    <location>
        <begin position="357"/>
        <end position="378"/>
    </location>
</feature>
<name>A0A4R1QAI2_9BACL</name>
<dbReference type="GO" id="GO:0016020">
    <property type="term" value="C:membrane"/>
    <property type="evidence" value="ECO:0007669"/>
    <property type="project" value="InterPro"/>
</dbReference>
<evidence type="ECO:0000256" key="2">
    <source>
        <dbReference type="ARBA" id="ARBA00023136"/>
    </source>
</evidence>
<dbReference type="PANTHER" id="PTHR22550">
    <property type="entry name" value="SPORE GERMINATION PROTEIN"/>
    <property type="match status" value="1"/>
</dbReference>
<dbReference type="EMBL" id="SLUL01000018">
    <property type="protein sequence ID" value="TCL45937.1"/>
    <property type="molecule type" value="Genomic_DNA"/>
</dbReference>
<evidence type="ECO:0000313" key="5">
    <source>
        <dbReference type="Proteomes" id="UP000295658"/>
    </source>
</evidence>
<feature type="transmembrane region" description="Helical" evidence="3">
    <location>
        <begin position="332"/>
        <end position="350"/>
    </location>
</feature>
<gene>
    <name evidence="4" type="ORF">EDD69_11824</name>
</gene>
<protein>
    <submittedName>
        <fullName evidence="4">GerA spore germination protein</fullName>
    </submittedName>
</protein>
<feature type="transmembrane region" description="Helical" evidence="3">
    <location>
        <begin position="415"/>
        <end position="438"/>
    </location>
</feature>
<feature type="transmembrane region" description="Helical" evidence="3">
    <location>
        <begin position="384"/>
        <end position="403"/>
    </location>
</feature>
<comment type="caution">
    <text evidence="4">The sequence shown here is derived from an EMBL/GenBank/DDBJ whole genome shotgun (WGS) entry which is preliminary data.</text>
</comment>
<dbReference type="Pfam" id="PF03323">
    <property type="entry name" value="GerA"/>
    <property type="match status" value="1"/>
</dbReference>
<proteinExistence type="inferred from homology"/>
<accession>A0A4R1QAI2</accession>
<dbReference type="OrthoDB" id="9772630at2"/>
<dbReference type="GO" id="GO:0009847">
    <property type="term" value="P:spore germination"/>
    <property type="evidence" value="ECO:0007669"/>
    <property type="project" value="InterPro"/>
</dbReference>